<gene>
    <name evidence="6" type="ORF">NLI96_g7946</name>
</gene>
<proteinExistence type="predicted"/>
<keyword evidence="7" id="KW-1185">Reference proteome</keyword>
<keyword evidence="3" id="KW-0472">Membrane</keyword>
<evidence type="ECO:0000313" key="6">
    <source>
        <dbReference type="EMBL" id="KAJ3481020.1"/>
    </source>
</evidence>
<reference evidence="6" key="1">
    <citation type="submission" date="2022-07" db="EMBL/GenBank/DDBJ databases">
        <title>Genome Sequence of Physisporinus lineatus.</title>
        <authorList>
            <person name="Buettner E."/>
        </authorList>
    </citation>
    <scope>NUCLEOTIDE SEQUENCE</scope>
    <source>
        <strain evidence="6">VT162</strain>
    </source>
</reference>
<feature type="domain" description="Glyoxal oxidase N-terminal" evidence="4">
    <location>
        <begin position="97"/>
        <end position="448"/>
    </location>
</feature>
<dbReference type="EMBL" id="JANAWD010000344">
    <property type="protein sequence ID" value="KAJ3481020.1"/>
    <property type="molecule type" value="Genomic_DNA"/>
</dbReference>
<dbReference type="Gene3D" id="2.60.40.10">
    <property type="entry name" value="Immunoglobulins"/>
    <property type="match status" value="1"/>
</dbReference>
<evidence type="ECO:0000256" key="2">
    <source>
        <dbReference type="SAM" id="MobiDB-lite"/>
    </source>
</evidence>
<keyword evidence="1" id="KW-0732">Signal</keyword>
<dbReference type="InterPro" id="IPR037293">
    <property type="entry name" value="Gal_Oxidase_central_sf"/>
</dbReference>
<feature type="region of interest" description="Disordered" evidence="2">
    <location>
        <begin position="585"/>
        <end position="617"/>
    </location>
</feature>
<evidence type="ECO:0008006" key="8">
    <source>
        <dbReference type="Google" id="ProtNLM"/>
    </source>
</evidence>
<dbReference type="Pfam" id="PF09118">
    <property type="entry name" value="GO-like_E_set"/>
    <property type="match status" value="1"/>
</dbReference>
<organism evidence="6 7">
    <name type="scientific">Meripilus lineatus</name>
    <dbReference type="NCBI Taxonomy" id="2056292"/>
    <lineage>
        <taxon>Eukaryota</taxon>
        <taxon>Fungi</taxon>
        <taxon>Dikarya</taxon>
        <taxon>Basidiomycota</taxon>
        <taxon>Agaricomycotina</taxon>
        <taxon>Agaricomycetes</taxon>
        <taxon>Polyporales</taxon>
        <taxon>Meripilaceae</taxon>
        <taxon>Meripilus</taxon>
    </lineage>
</organism>
<evidence type="ECO:0000256" key="1">
    <source>
        <dbReference type="ARBA" id="ARBA00022729"/>
    </source>
</evidence>
<dbReference type="Gene3D" id="2.130.10.80">
    <property type="entry name" value="Galactose oxidase/kelch, beta-propeller"/>
    <property type="match status" value="1"/>
</dbReference>
<name>A0AAD5YGR3_9APHY</name>
<keyword evidence="3" id="KW-1133">Transmembrane helix</keyword>
<sequence length="688" mass="72342">MMLLLGNDEKVYILDKSEGNSAQINGHPAMGAVYDIATRQANVMQVTTNVFCASGMHLPNGSFITLGGNGAIGPGGNVGSVTNPGGGSGFYDATYNDYDGTRAIRILNPCTGPNSGFGPECDWFDNATLLSMQKSRWYSAAEPLGDGTIAIIGGFVNGGYVNRNWPNTDPAYEGGAAEPTYEFYPSRGEAKVMQFMIETSGLNSYAHTYLMASGKMLVQANISTILWDPDTNAETRLPGMPENIARVYPASGATAMLPLTPANNYTPTVLFCGGSDMPDEAWGNYSWPFINTWDYPASAKCHRITPEPLDGSTPAYVEDDPMLETRTMGQFIALPDGTMLVVNGANNGTAGYSTQTLLTQSYSDMPLGMSLAAGPAFTPGIYDPRKPVGQRWTNKGLDASTIPRMYHSSALLLPDASVMIAGSNPNVDVNISTIYPTTYKAEIFYPPYMSAKTRPVPSGVPKTLTYGGNPFDVTIPASSYSGSANDAADSAMVMVMRPGFTTHAMNMGQRSLQLNNTYTVKDDGSITLHVAQMPPNANIYQPGPALVFVTINGIPSNGTHVLIGNGQIGTQPLGAASVLPASIRSSSAKGTGQGGSTGNGTSSDNNNTNGASTSTPSRTGVLIGGIVGAIALVGLIGAIVGICITRRRRAVSQRGLSSSYPPSMGKGTGKHMASVGVPWPHVDNLKCK</sequence>
<feature type="domain" description="Galactose oxidase-like Early set" evidence="5">
    <location>
        <begin position="454"/>
        <end position="562"/>
    </location>
</feature>
<protein>
    <recommendedName>
        <fullName evidence="8">Copper radical oxidase</fullName>
    </recommendedName>
</protein>
<dbReference type="Proteomes" id="UP001212997">
    <property type="component" value="Unassembled WGS sequence"/>
</dbReference>
<dbReference type="InterPro" id="IPR013783">
    <property type="entry name" value="Ig-like_fold"/>
</dbReference>
<dbReference type="InterPro" id="IPR011043">
    <property type="entry name" value="Gal_Oxase/kelch_b-propeller"/>
</dbReference>
<dbReference type="Pfam" id="PF07250">
    <property type="entry name" value="Glyoxal_oxid_N"/>
    <property type="match status" value="1"/>
</dbReference>
<feature type="transmembrane region" description="Helical" evidence="3">
    <location>
        <begin position="621"/>
        <end position="644"/>
    </location>
</feature>
<dbReference type="InterPro" id="IPR009880">
    <property type="entry name" value="Glyoxal_oxidase_N"/>
</dbReference>
<dbReference type="SUPFAM" id="SSF50965">
    <property type="entry name" value="Galactose oxidase, central domain"/>
    <property type="match status" value="1"/>
</dbReference>
<dbReference type="SUPFAM" id="SSF81296">
    <property type="entry name" value="E set domains"/>
    <property type="match status" value="1"/>
</dbReference>
<dbReference type="AlphaFoldDB" id="A0AAD5YGR3"/>
<dbReference type="InterPro" id="IPR014756">
    <property type="entry name" value="Ig_E-set"/>
</dbReference>
<dbReference type="PANTHER" id="PTHR32208:SF21">
    <property type="entry name" value="LOW QUALITY PROTEIN: ALDEHYDE OXIDASE GLOX-LIKE"/>
    <property type="match status" value="1"/>
</dbReference>
<accession>A0AAD5YGR3</accession>
<comment type="caution">
    <text evidence="6">The sequence shown here is derived from an EMBL/GenBank/DDBJ whole genome shotgun (WGS) entry which is preliminary data.</text>
</comment>
<dbReference type="InterPro" id="IPR015202">
    <property type="entry name" value="GO-like_E_set"/>
</dbReference>
<feature type="region of interest" description="Disordered" evidence="2">
    <location>
        <begin position="653"/>
        <end position="675"/>
    </location>
</feature>
<evidence type="ECO:0000259" key="5">
    <source>
        <dbReference type="Pfam" id="PF09118"/>
    </source>
</evidence>
<evidence type="ECO:0000256" key="3">
    <source>
        <dbReference type="SAM" id="Phobius"/>
    </source>
</evidence>
<evidence type="ECO:0000259" key="4">
    <source>
        <dbReference type="Pfam" id="PF07250"/>
    </source>
</evidence>
<feature type="compositionally biased region" description="Low complexity" evidence="2">
    <location>
        <begin position="599"/>
        <end position="617"/>
    </location>
</feature>
<evidence type="ECO:0000313" key="7">
    <source>
        <dbReference type="Proteomes" id="UP001212997"/>
    </source>
</evidence>
<dbReference type="PANTHER" id="PTHR32208">
    <property type="entry name" value="SECRETED PROTEIN-RELATED"/>
    <property type="match status" value="1"/>
</dbReference>
<keyword evidence="3" id="KW-0812">Transmembrane</keyword>
<dbReference type="CDD" id="cd02851">
    <property type="entry name" value="E_set_GO_C"/>
    <property type="match status" value="1"/>
</dbReference>